<accession>A0AB39TUU9</accession>
<keyword evidence="1" id="KW-0223">Dioxygenase</keyword>
<keyword evidence="1" id="KW-0560">Oxidoreductase</keyword>
<proteinExistence type="predicted"/>
<protein>
    <submittedName>
        <fullName evidence="1">Phytanoyl-CoA dioxygenase family protein</fullName>
    </submittedName>
</protein>
<gene>
    <name evidence="1" type="ORF">AB2U05_32695</name>
</gene>
<dbReference type="Pfam" id="PF05721">
    <property type="entry name" value="PhyH"/>
    <property type="match status" value="1"/>
</dbReference>
<organism evidence="1">
    <name type="scientific">Streptomyces sp. Y1</name>
    <dbReference type="NCBI Taxonomy" id="3238634"/>
    <lineage>
        <taxon>Bacteria</taxon>
        <taxon>Bacillati</taxon>
        <taxon>Actinomycetota</taxon>
        <taxon>Actinomycetes</taxon>
        <taxon>Kitasatosporales</taxon>
        <taxon>Streptomycetaceae</taxon>
        <taxon>Streptomyces</taxon>
    </lineage>
</organism>
<dbReference type="RefSeq" id="WP_369185150.1">
    <property type="nucleotide sequence ID" value="NZ_CP163445.1"/>
</dbReference>
<dbReference type="GO" id="GO:0016706">
    <property type="term" value="F:2-oxoglutarate-dependent dioxygenase activity"/>
    <property type="evidence" value="ECO:0007669"/>
    <property type="project" value="UniProtKB-ARBA"/>
</dbReference>
<reference evidence="1" key="1">
    <citation type="submission" date="2024-07" db="EMBL/GenBank/DDBJ databases">
        <authorList>
            <person name="Yu S.T."/>
        </authorList>
    </citation>
    <scope>NUCLEOTIDE SEQUENCE</scope>
    <source>
        <strain evidence="1">Y1</strain>
    </source>
</reference>
<dbReference type="AlphaFoldDB" id="A0AB39TUU9"/>
<sequence>MALTAAEKHAFMCDGLLVRRGAVPDDQIVRARELVTDWYRESMNPELVNAYTQRTFAPELGSHPDLLALFSASPAAELAQDLLGTVQPVSTVQLQIRIPEGQLEQAQPEKAMHVDGVACPHLDPDELRTFSLLVGVVLSDITDPQGGALRYQPGGHLAMAEWFRTQWSLGITEQVPPDIDAHAGIPLLGQPGDLLLMHHLVPHAVGRNLSTEPRVMAYFRVEHPDHARRRLQALQDPWLGYPGLSQPA</sequence>
<evidence type="ECO:0000313" key="1">
    <source>
        <dbReference type="EMBL" id="XDQ82920.1"/>
    </source>
</evidence>
<dbReference type="SUPFAM" id="SSF51197">
    <property type="entry name" value="Clavaminate synthase-like"/>
    <property type="match status" value="1"/>
</dbReference>
<dbReference type="GO" id="GO:0005506">
    <property type="term" value="F:iron ion binding"/>
    <property type="evidence" value="ECO:0007669"/>
    <property type="project" value="UniProtKB-ARBA"/>
</dbReference>
<dbReference type="Gene3D" id="2.60.120.620">
    <property type="entry name" value="q2cbj1_9rhob like domain"/>
    <property type="match status" value="1"/>
</dbReference>
<dbReference type="EMBL" id="CP163445">
    <property type="protein sequence ID" value="XDQ82920.1"/>
    <property type="molecule type" value="Genomic_DNA"/>
</dbReference>
<dbReference type="PANTHER" id="PTHR20883">
    <property type="entry name" value="PHYTANOYL-COA DIOXYGENASE DOMAIN CONTAINING 1"/>
    <property type="match status" value="1"/>
</dbReference>
<dbReference type="InterPro" id="IPR008775">
    <property type="entry name" value="Phytyl_CoA_dOase-like"/>
</dbReference>
<dbReference type="PANTHER" id="PTHR20883:SF51">
    <property type="entry name" value="PHYTANOYL-COA HYDROXYLASE"/>
    <property type="match status" value="1"/>
</dbReference>
<name>A0AB39TUU9_9ACTN</name>